<reference evidence="4 5" key="1">
    <citation type="submission" date="2016-11" db="EMBL/GenBank/DDBJ databases">
        <authorList>
            <person name="Jaros S."/>
            <person name="Januszkiewicz K."/>
            <person name="Wedrychowicz H."/>
        </authorList>
    </citation>
    <scope>NUCLEOTIDE SEQUENCE [LARGE SCALE GENOMIC DNA]</scope>
    <source>
        <strain evidence="4 5">DSM 29589</strain>
    </source>
</reference>
<accession>A0A1M7FB07</accession>
<dbReference type="SUPFAM" id="SSF51735">
    <property type="entry name" value="NAD(P)-binding Rossmann-fold domains"/>
    <property type="match status" value="1"/>
</dbReference>
<evidence type="ECO:0000313" key="4">
    <source>
        <dbReference type="EMBL" id="SHM01135.1"/>
    </source>
</evidence>
<dbReference type="AlphaFoldDB" id="A0A1M7FB07"/>
<evidence type="ECO:0000256" key="2">
    <source>
        <dbReference type="ARBA" id="ARBA00023002"/>
    </source>
</evidence>
<evidence type="ECO:0000256" key="1">
    <source>
        <dbReference type="ARBA" id="ARBA00006484"/>
    </source>
</evidence>
<dbReference type="InterPro" id="IPR036291">
    <property type="entry name" value="NAD(P)-bd_dom_sf"/>
</dbReference>
<protein>
    <submittedName>
        <fullName evidence="4">2-keto-3-deoxy-L-fuconate dehydrogenase</fullName>
    </submittedName>
</protein>
<name>A0A1M7FB07_9RHOB</name>
<sequence>MIQQGNCNMRLEGKTVVMTAAGAGIGRASALAMAREGATVYAADIDAGALDSLAAEHAGIRPVTLDVTDAAAIGAFAAETPTPDVLFNCAGWVHDGTLLEATDADWDRSFAVNIRGMARMTEAFLPGMIGAGGGSIINMASVVSSITGAASRCAYGATKGAVMGLTKSIATDYIRDRIRCNAICPGTVLTPSLQDRMAARGDYDAAYQAMLDRQPLREMTHPEDIAPMVVYLASDESRVTTGQFFVVDGGWTI</sequence>
<keyword evidence="5" id="KW-1185">Reference proteome</keyword>
<dbReference type="GO" id="GO:0016491">
    <property type="term" value="F:oxidoreductase activity"/>
    <property type="evidence" value="ECO:0007669"/>
    <property type="project" value="UniProtKB-KW"/>
</dbReference>
<keyword evidence="3" id="KW-0520">NAD</keyword>
<dbReference type="Proteomes" id="UP000183974">
    <property type="component" value="Unassembled WGS sequence"/>
</dbReference>
<organism evidence="4 5">
    <name type="scientific">Roseovarius pacificus</name>
    <dbReference type="NCBI Taxonomy" id="337701"/>
    <lineage>
        <taxon>Bacteria</taxon>
        <taxon>Pseudomonadati</taxon>
        <taxon>Pseudomonadota</taxon>
        <taxon>Alphaproteobacteria</taxon>
        <taxon>Rhodobacterales</taxon>
        <taxon>Roseobacteraceae</taxon>
        <taxon>Roseovarius</taxon>
    </lineage>
</organism>
<dbReference type="InterPro" id="IPR051122">
    <property type="entry name" value="SDR_DHRS6-like"/>
</dbReference>
<proteinExistence type="inferred from homology"/>
<dbReference type="Gene3D" id="3.40.50.720">
    <property type="entry name" value="NAD(P)-binding Rossmann-like Domain"/>
    <property type="match status" value="1"/>
</dbReference>
<dbReference type="EMBL" id="FRBR01000008">
    <property type="protein sequence ID" value="SHM01135.1"/>
    <property type="molecule type" value="Genomic_DNA"/>
</dbReference>
<dbReference type="InterPro" id="IPR002347">
    <property type="entry name" value="SDR_fam"/>
</dbReference>
<evidence type="ECO:0000313" key="5">
    <source>
        <dbReference type="Proteomes" id="UP000183974"/>
    </source>
</evidence>
<dbReference type="Pfam" id="PF13561">
    <property type="entry name" value="adh_short_C2"/>
    <property type="match status" value="1"/>
</dbReference>
<comment type="similarity">
    <text evidence="1">Belongs to the short-chain dehydrogenases/reductases (SDR) family.</text>
</comment>
<dbReference type="PANTHER" id="PTHR43477">
    <property type="entry name" value="DIHYDROANTICAPSIN 7-DEHYDROGENASE"/>
    <property type="match status" value="1"/>
</dbReference>
<keyword evidence="2" id="KW-0560">Oxidoreductase</keyword>
<dbReference type="FunFam" id="3.40.50.720:FF:000084">
    <property type="entry name" value="Short-chain dehydrogenase reductase"/>
    <property type="match status" value="1"/>
</dbReference>
<dbReference type="PANTHER" id="PTHR43477:SF4">
    <property type="entry name" value="DEHYDROGENASE_REDUCTASE SDR FAMILY MEMBER 6"/>
    <property type="match status" value="1"/>
</dbReference>
<gene>
    <name evidence="4" type="ORF">SAMN05444398_108154</name>
</gene>
<dbReference type="PRINTS" id="PR00080">
    <property type="entry name" value="SDRFAMILY"/>
</dbReference>
<evidence type="ECO:0000256" key="3">
    <source>
        <dbReference type="ARBA" id="ARBA00023027"/>
    </source>
</evidence>
<dbReference type="PRINTS" id="PR00081">
    <property type="entry name" value="GDHRDH"/>
</dbReference>
<dbReference type="STRING" id="337701.SAMN05444398_108154"/>
<dbReference type="PROSITE" id="PS00061">
    <property type="entry name" value="ADH_SHORT"/>
    <property type="match status" value="1"/>
</dbReference>
<dbReference type="InterPro" id="IPR020904">
    <property type="entry name" value="Sc_DH/Rdtase_CS"/>
</dbReference>
<dbReference type="OrthoDB" id="7745792at2"/>